<dbReference type="InterPro" id="IPR000917">
    <property type="entry name" value="Sulfatase_N"/>
</dbReference>
<evidence type="ECO:0000313" key="4">
    <source>
        <dbReference type="EMBL" id="SVA54567.1"/>
    </source>
</evidence>
<protein>
    <recommendedName>
        <fullName evidence="3">Sulfatase N-terminal domain-containing protein</fullName>
    </recommendedName>
</protein>
<name>A0A381WRL4_9ZZZZ</name>
<sequence>MIFKNTMQLAFMKTISFMLMCLSLTVVMGQNSHQPSPKVGPKQPNILWIYVEDTNDWMSCYGDTVVKTPNIDQLASDGIRFDRAYMTAGVCSPTRSANITGMYQTSIGAHEHYSSFSEWRGNKMEHWEPNHLGVKTIPEIFQAAGYYTFNDGKFHYNFVYDEDDLYDHVHAPMGFHGAKEGTAWSECPDDQPFFGQIQLKGGKNLGNSRKIIQPDEVEVHPYYPDHPVFRQMIADHYNTILELDRTTGEIIEALKRDGHYENTVIFFFSDHGCALPRHKQFIYDEGIRVPFILAGPGIESGEVRNDLVSGIDLGATSLALAGIGVPGNMQGRNMLSPDFHRDYVVSARDRCDFTIDRIRAVTTQRFKYIRNFMTDKPYLQPNYRSGSASMKLLAQMHREGTLNAVQDHFASEVRPAEEFYDLENDPHETKNLIHSADREIAIEIAKHRDILYRWILETDDKGRFPETDNALRAVVDRWGSKAVNREYDRVRE</sequence>
<gene>
    <name evidence="4" type="ORF">METZ01_LOCUS107421</name>
</gene>
<reference evidence="4" key="1">
    <citation type="submission" date="2018-05" db="EMBL/GenBank/DDBJ databases">
        <authorList>
            <person name="Lanie J.A."/>
            <person name="Ng W.-L."/>
            <person name="Kazmierczak K.M."/>
            <person name="Andrzejewski T.M."/>
            <person name="Davidsen T.M."/>
            <person name="Wayne K.J."/>
            <person name="Tettelin H."/>
            <person name="Glass J.I."/>
            <person name="Rusch D."/>
            <person name="Podicherti R."/>
            <person name="Tsui H.-C.T."/>
            <person name="Winkler M.E."/>
        </authorList>
    </citation>
    <scope>NUCLEOTIDE SEQUENCE</scope>
</reference>
<feature type="domain" description="Sulfatase N-terminal" evidence="3">
    <location>
        <begin position="44"/>
        <end position="323"/>
    </location>
</feature>
<dbReference type="InterPro" id="IPR017850">
    <property type="entry name" value="Alkaline_phosphatase_core_sf"/>
</dbReference>
<dbReference type="CDD" id="cd16027">
    <property type="entry name" value="SGSH"/>
    <property type="match status" value="1"/>
</dbReference>
<dbReference type="PANTHER" id="PTHR42693:SF53">
    <property type="entry name" value="ENDO-4-O-SULFATASE"/>
    <property type="match status" value="1"/>
</dbReference>
<dbReference type="PANTHER" id="PTHR42693">
    <property type="entry name" value="ARYLSULFATASE FAMILY MEMBER"/>
    <property type="match status" value="1"/>
</dbReference>
<keyword evidence="2" id="KW-0378">Hydrolase</keyword>
<accession>A0A381WRL4</accession>
<dbReference type="GO" id="GO:0004065">
    <property type="term" value="F:arylsulfatase activity"/>
    <property type="evidence" value="ECO:0007669"/>
    <property type="project" value="TreeGrafter"/>
</dbReference>
<dbReference type="InterPro" id="IPR050738">
    <property type="entry name" value="Sulfatase"/>
</dbReference>
<dbReference type="AlphaFoldDB" id="A0A381WRL4"/>
<dbReference type="EMBL" id="UINC01012502">
    <property type="protein sequence ID" value="SVA54567.1"/>
    <property type="molecule type" value="Genomic_DNA"/>
</dbReference>
<evidence type="ECO:0000256" key="1">
    <source>
        <dbReference type="ARBA" id="ARBA00008779"/>
    </source>
</evidence>
<comment type="similarity">
    <text evidence="1">Belongs to the sulfatase family.</text>
</comment>
<evidence type="ECO:0000256" key="2">
    <source>
        <dbReference type="ARBA" id="ARBA00022801"/>
    </source>
</evidence>
<dbReference type="Pfam" id="PF00884">
    <property type="entry name" value="Sulfatase"/>
    <property type="match status" value="1"/>
</dbReference>
<evidence type="ECO:0000259" key="3">
    <source>
        <dbReference type="Pfam" id="PF00884"/>
    </source>
</evidence>
<organism evidence="4">
    <name type="scientific">marine metagenome</name>
    <dbReference type="NCBI Taxonomy" id="408172"/>
    <lineage>
        <taxon>unclassified sequences</taxon>
        <taxon>metagenomes</taxon>
        <taxon>ecological metagenomes</taxon>
    </lineage>
</organism>
<dbReference type="SUPFAM" id="SSF53649">
    <property type="entry name" value="Alkaline phosphatase-like"/>
    <property type="match status" value="1"/>
</dbReference>
<proteinExistence type="inferred from homology"/>
<dbReference type="Gene3D" id="3.40.720.10">
    <property type="entry name" value="Alkaline Phosphatase, subunit A"/>
    <property type="match status" value="1"/>
</dbReference>